<dbReference type="EC" id="2.7.7.49" evidence="1"/>
<feature type="domain" description="SCAN box" evidence="11">
    <location>
        <begin position="153"/>
        <end position="217"/>
    </location>
</feature>
<dbReference type="CDD" id="cd09274">
    <property type="entry name" value="RNase_HI_RT_Ty3"/>
    <property type="match status" value="1"/>
</dbReference>
<evidence type="ECO:0000256" key="5">
    <source>
        <dbReference type="ARBA" id="ARBA00022759"/>
    </source>
</evidence>
<dbReference type="SUPFAM" id="SSF47353">
    <property type="entry name" value="Retrovirus capsid dimerization domain-like"/>
    <property type="match status" value="1"/>
</dbReference>
<proteinExistence type="evidence at transcript level"/>
<dbReference type="InterPro" id="IPR036397">
    <property type="entry name" value="RNaseH_sf"/>
</dbReference>
<dbReference type="PROSITE" id="PS50158">
    <property type="entry name" value="ZF_CCHC"/>
    <property type="match status" value="1"/>
</dbReference>
<evidence type="ECO:0000256" key="8">
    <source>
        <dbReference type="PROSITE-ProRule" id="PRU00047"/>
    </source>
</evidence>
<dbReference type="SUPFAM" id="SSF57756">
    <property type="entry name" value="Retrovirus zinc finger-like domains"/>
    <property type="match status" value="1"/>
</dbReference>
<evidence type="ECO:0000259" key="11">
    <source>
        <dbReference type="PROSITE" id="PS50804"/>
    </source>
</evidence>
<evidence type="ECO:0000259" key="10">
    <source>
        <dbReference type="PROSITE" id="PS50158"/>
    </source>
</evidence>
<dbReference type="InterPro" id="IPR041588">
    <property type="entry name" value="Integrase_H2C2"/>
</dbReference>
<dbReference type="Gene3D" id="1.10.4020.10">
    <property type="entry name" value="DNA breaking-rejoining enzymes"/>
    <property type="match status" value="1"/>
</dbReference>
<dbReference type="PROSITE" id="PS50804">
    <property type="entry name" value="SCAN_BOX"/>
    <property type="match status" value="1"/>
</dbReference>
<dbReference type="Gene3D" id="3.30.420.10">
    <property type="entry name" value="Ribonuclease H-like superfamily/Ribonuclease H"/>
    <property type="match status" value="1"/>
</dbReference>
<dbReference type="InterPro" id="IPR012337">
    <property type="entry name" value="RNaseH-like_sf"/>
</dbReference>
<dbReference type="GO" id="GO:0042575">
    <property type="term" value="C:DNA polymerase complex"/>
    <property type="evidence" value="ECO:0007669"/>
    <property type="project" value="UniProtKB-ARBA"/>
</dbReference>
<evidence type="ECO:0000256" key="4">
    <source>
        <dbReference type="ARBA" id="ARBA00022722"/>
    </source>
</evidence>
<dbReference type="SUPFAM" id="SSF53098">
    <property type="entry name" value="Ribonuclease H-like"/>
    <property type="match status" value="1"/>
</dbReference>
<evidence type="ECO:0000313" key="13">
    <source>
        <dbReference type="EMBL" id="JAU00488.1"/>
    </source>
</evidence>
<dbReference type="Gene3D" id="4.10.60.10">
    <property type="entry name" value="Zinc finger, CCHC-type"/>
    <property type="match status" value="1"/>
</dbReference>
<dbReference type="InterPro" id="IPR041373">
    <property type="entry name" value="RT_RNaseH"/>
</dbReference>
<dbReference type="Gene3D" id="1.10.340.70">
    <property type="match status" value="1"/>
</dbReference>
<dbReference type="InterPro" id="IPR050951">
    <property type="entry name" value="Retrovirus_Pol_polyprotein"/>
</dbReference>
<reference evidence="13" key="1">
    <citation type="submission" date="2016-09" db="EMBL/GenBank/DDBJ databases">
        <authorList>
            <person name="Capua I."/>
            <person name="De Benedictis P."/>
            <person name="Joannis T."/>
            <person name="Lombin L.H."/>
            <person name="Cattoli G."/>
        </authorList>
    </citation>
    <scope>NUCLEOTIDE SEQUENCE</scope>
</reference>
<dbReference type="InterPro" id="IPR038269">
    <property type="entry name" value="SCAN_sf"/>
</dbReference>
<dbReference type="Pfam" id="PF17917">
    <property type="entry name" value="RT_RNaseH"/>
    <property type="match status" value="1"/>
</dbReference>
<keyword evidence="2" id="KW-0808">Transferase</keyword>
<dbReference type="FunFam" id="3.30.420.10:FF:000032">
    <property type="entry name" value="Retrovirus-related Pol polyprotein from transposon 297-like Protein"/>
    <property type="match status" value="1"/>
</dbReference>
<feature type="compositionally biased region" description="Polar residues" evidence="9">
    <location>
        <begin position="514"/>
        <end position="523"/>
    </location>
</feature>
<dbReference type="GO" id="GO:0008270">
    <property type="term" value="F:zinc ion binding"/>
    <property type="evidence" value="ECO:0007669"/>
    <property type="project" value="UniProtKB-KW"/>
</dbReference>
<evidence type="ECO:0000256" key="3">
    <source>
        <dbReference type="ARBA" id="ARBA00022695"/>
    </source>
</evidence>
<evidence type="ECO:0000256" key="9">
    <source>
        <dbReference type="SAM" id="MobiDB-lite"/>
    </source>
</evidence>
<evidence type="ECO:0000256" key="6">
    <source>
        <dbReference type="ARBA" id="ARBA00022801"/>
    </source>
</evidence>
<dbReference type="Pfam" id="PF00665">
    <property type="entry name" value="rve"/>
    <property type="match status" value="1"/>
</dbReference>
<dbReference type="Pfam" id="PF17921">
    <property type="entry name" value="Integrase_H2C2"/>
    <property type="match status" value="1"/>
</dbReference>
<dbReference type="InterPro" id="IPR003309">
    <property type="entry name" value="SCAN_dom"/>
</dbReference>
<keyword evidence="6" id="KW-0378">Hydrolase</keyword>
<feature type="region of interest" description="Disordered" evidence="9">
    <location>
        <begin position="1"/>
        <end position="37"/>
    </location>
</feature>
<dbReference type="InterPro" id="IPR000477">
    <property type="entry name" value="RT_dom"/>
</dbReference>
<dbReference type="Gene3D" id="3.30.70.270">
    <property type="match status" value="2"/>
</dbReference>
<dbReference type="PANTHER" id="PTHR37984:SF5">
    <property type="entry name" value="PROTEIN NYNRIN-LIKE"/>
    <property type="match status" value="1"/>
</dbReference>
<dbReference type="InterPro" id="IPR001584">
    <property type="entry name" value="Integrase_cat-core"/>
</dbReference>
<evidence type="ECO:0000256" key="1">
    <source>
        <dbReference type="ARBA" id="ARBA00012493"/>
    </source>
</evidence>
<dbReference type="SUPFAM" id="SSF56672">
    <property type="entry name" value="DNA/RNA polymerases"/>
    <property type="match status" value="1"/>
</dbReference>
<feature type="compositionally biased region" description="Basic and acidic residues" evidence="9">
    <location>
        <begin position="276"/>
        <end position="298"/>
    </location>
</feature>
<feature type="region of interest" description="Disordered" evidence="9">
    <location>
        <begin position="239"/>
        <end position="298"/>
    </location>
</feature>
<keyword evidence="7" id="KW-0695">RNA-directed DNA polymerase</keyword>
<protein>
    <recommendedName>
        <fullName evidence="1">RNA-directed DNA polymerase</fullName>
        <ecNumber evidence="1">2.7.7.49</ecNumber>
    </recommendedName>
</protein>
<evidence type="ECO:0000256" key="2">
    <source>
        <dbReference type="ARBA" id="ARBA00022679"/>
    </source>
</evidence>
<dbReference type="InterPro" id="IPR001878">
    <property type="entry name" value="Znf_CCHC"/>
</dbReference>
<dbReference type="Gene3D" id="3.10.10.10">
    <property type="entry name" value="HIV Type 1 Reverse Transcriptase, subunit A, domain 1"/>
    <property type="match status" value="1"/>
</dbReference>
<dbReference type="GO" id="GO:0015074">
    <property type="term" value="P:DNA integration"/>
    <property type="evidence" value="ECO:0007669"/>
    <property type="project" value="InterPro"/>
</dbReference>
<sequence length="1445" mass="164431">ERQQAEKKKSEDEKKEKEAAEKKKSEDEKKEKEAAEQRQLKMMELQIESQRLAAQNGGAGIVDRLNRVESHRTDNWMYPYKMGEDIGLYLVNYERACQKSKIAENLWSQRLLGLLPCEAANVIARLSEQDAESYEKVKLALLKKYRLSEEAFRQRFREATKKSSEDYAEFAYTLKSYLVEWLKGAGVYESKDKVVECVCLEQFFRSIPPSVKFWVQDKEKVETVERAAQLADEFSIRRKASAEEGQSEKGSTSRKYFSSRRPALNGNAGQGATQRKVAEKAPEKSGNQTKDDGVEKARKREFEARQPLRCYNCQEPGHIAARCRNPRVVFSYINGSDENLELLRPYLHVLEVNGKPCKVLRDSAATMDVVHPSYVAPEDFTGEVTWIKQVLEEHSVCLPMARIEISGPFGKLVTEAAVSNTLPLEYPYLFSNRSDRLLRERGQLFGEGRVQALTRSKTRQLAAQLTQDLGQSEAEIGAQPEIEEPRLMAEQVDEVVPRSGNISAAAAPREPQETESAGASVLSPTSRGFERLLEVDREMLKAEQKSDPSLGRLHATAEEGVARRNITLLEKGGLLYRHYRDRKGRTFDQLVIPEKYRADLLSLCHGNSWSGHLGIKKTKERLLMECYWPGCFKDVEKYVKSCDACQRVGKPGDKWKAPLKLVPLITEPFRRLVIDTVGPLPQTKSGYKYILTMLCPATKFPEAVPLKEQSSSEIVDALLSTFARIGFPAEIQADQGTVFTSALTTTFLKRCGIKLIHSSVYHPQSNSVEKMHSVLKRVLRALCYERKTDWESCLPATLFALRTVPHEATGFTPAELVYGRALRSPLRILREFWEGTGESQTVVSYVLELLDRLSSTRALVEENLKAAQQGAKVYYDRNARQRTFQDGDKVMILRPSRKNKMEVQWEGPVEVQHRLSETNYALKKPGKRNEVTIYHCNLMKPYVGREEVVNMMLNMPDEVQADLPEIGEDNDAKCGIEEILARSARTDVLKEGQLNDLKGLLSEFKGMFSSRPGKTDLITHEIELTSTEPIRSKPYRMSPRQRQIMEAEIKRMLEIGVIEPTESDYTSPMILVEVPGKEPRPCVDYRKLNGITRDQLYPIPNIEERVERVSGAQFISTLDLVRGYWQVPLSDASSRYAAFISPIGTFRPLVLSFGLKNAPYSFSKLMDIVLKDMESYAVPYLDDVAIFSDCWEEHIVHLRSVLARLRDAGLTLKAEKCSFCCSQVTYLGHIIGRGTRQPSELKIKPIADFPTPRTKKDIRSFLGLVGYYQRYIPRYSQRASALTDALRKGEPEKVFWDEPKESAFQELKKVLISRPVLRTPDYTKEFVVQCDASDRGMGVVLSQVGKDNEEHPILYASRKLTLREEAYSASEKECACLVWAAQKLSCYLYGSKFVFETDHCPLTWLRQMSQKNGRLLRWSLILQEYNFSVRYKRGKMNGNADGLSR</sequence>
<dbReference type="GO" id="GO:0016787">
    <property type="term" value="F:hydrolase activity"/>
    <property type="evidence" value="ECO:0007669"/>
    <property type="project" value="UniProtKB-KW"/>
</dbReference>
<feature type="domain" description="CCHC-type" evidence="10">
    <location>
        <begin position="309"/>
        <end position="325"/>
    </location>
</feature>
<keyword evidence="8" id="KW-0863">Zinc-finger</keyword>
<dbReference type="FunFam" id="1.10.340.70:FF:000001">
    <property type="entry name" value="Retrovirus-related Pol polyprotein from transposon gypsy-like Protein"/>
    <property type="match status" value="1"/>
</dbReference>
<dbReference type="PROSITE" id="PS50994">
    <property type="entry name" value="INTEGRASE"/>
    <property type="match status" value="1"/>
</dbReference>
<keyword evidence="5" id="KW-0255">Endonuclease</keyword>
<feature type="non-terminal residue" evidence="13">
    <location>
        <position position="1445"/>
    </location>
</feature>
<dbReference type="Pfam" id="PF02023">
    <property type="entry name" value="SCAN"/>
    <property type="match status" value="1"/>
</dbReference>
<name>A0A1E1XMD5_AMBSC</name>
<feature type="region of interest" description="Disordered" evidence="9">
    <location>
        <begin position="504"/>
        <end position="523"/>
    </location>
</feature>
<dbReference type="InterPro" id="IPR036875">
    <property type="entry name" value="Znf_CCHC_sf"/>
</dbReference>
<dbReference type="InterPro" id="IPR043502">
    <property type="entry name" value="DNA/RNA_pol_sf"/>
</dbReference>
<evidence type="ECO:0000256" key="7">
    <source>
        <dbReference type="ARBA" id="ARBA00022918"/>
    </source>
</evidence>
<dbReference type="GO" id="GO:0004519">
    <property type="term" value="F:endonuclease activity"/>
    <property type="evidence" value="ECO:0007669"/>
    <property type="project" value="UniProtKB-KW"/>
</dbReference>
<reference evidence="13" key="2">
    <citation type="journal article" date="2017" name="Front. Cell. Infect. Microbiol.">
        <title>Analysis of the Salivary Gland Transcriptome of Unfed and Partially Fed Amblyomma sculptum Ticks and Descriptive Proteome of the Saliva.</title>
        <authorList>
            <person name="Esteves E."/>
            <person name="Maruyama S.R."/>
            <person name="Kawahara R."/>
            <person name="Fujita A."/>
            <person name="Martins L.A."/>
            <person name="Righi A.A."/>
            <person name="Costa F.B."/>
            <person name="Palmisano G."/>
            <person name="Labruna M.B."/>
            <person name="Sa-Nunes A."/>
            <person name="Ribeiro J.M.C."/>
            <person name="Fogaca A.C."/>
        </authorList>
    </citation>
    <scope>NUCLEOTIDE SEQUENCE</scope>
</reference>
<keyword evidence="3" id="KW-0548">Nucleotidyltransferase</keyword>
<dbReference type="CDD" id="cd01647">
    <property type="entry name" value="RT_LTR"/>
    <property type="match status" value="1"/>
</dbReference>
<dbReference type="SMART" id="SM00343">
    <property type="entry name" value="ZnF_C2HC"/>
    <property type="match status" value="1"/>
</dbReference>
<feature type="non-terminal residue" evidence="13">
    <location>
        <position position="1"/>
    </location>
</feature>
<dbReference type="InterPro" id="IPR043128">
    <property type="entry name" value="Rev_trsase/Diguanyl_cyclase"/>
</dbReference>
<dbReference type="FunFam" id="3.10.20.370:FF:000001">
    <property type="entry name" value="Retrovirus-related Pol polyprotein from transposon 17.6-like protein"/>
    <property type="match status" value="1"/>
</dbReference>
<dbReference type="Pfam" id="PF00098">
    <property type="entry name" value="zf-CCHC"/>
    <property type="match status" value="1"/>
</dbReference>
<dbReference type="GO" id="GO:0003964">
    <property type="term" value="F:RNA-directed DNA polymerase activity"/>
    <property type="evidence" value="ECO:0007669"/>
    <property type="project" value="UniProtKB-KW"/>
</dbReference>
<dbReference type="PANTHER" id="PTHR37984">
    <property type="entry name" value="PROTEIN CBG26694"/>
    <property type="match status" value="1"/>
</dbReference>
<dbReference type="GO" id="GO:0003676">
    <property type="term" value="F:nucleic acid binding"/>
    <property type="evidence" value="ECO:0007669"/>
    <property type="project" value="InterPro"/>
</dbReference>
<accession>A0A1E1XMD5</accession>
<keyword evidence="8" id="KW-0479">Metal-binding</keyword>
<dbReference type="EMBL" id="GFAA01002947">
    <property type="protein sequence ID" value="JAU00488.1"/>
    <property type="molecule type" value="mRNA"/>
</dbReference>
<organism evidence="13">
    <name type="scientific">Amblyomma sculptum</name>
    <name type="common">Tick</name>
    <dbReference type="NCBI Taxonomy" id="1581419"/>
    <lineage>
        <taxon>Eukaryota</taxon>
        <taxon>Metazoa</taxon>
        <taxon>Ecdysozoa</taxon>
        <taxon>Arthropoda</taxon>
        <taxon>Chelicerata</taxon>
        <taxon>Arachnida</taxon>
        <taxon>Acari</taxon>
        <taxon>Parasitiformes</taxon>
        <taxon>Ixodida</taxon>
        <taxon>Ixodoidea</taxon>
        <taxon>Ixodidae</taxon>
        <taxon>Amblyomminae</taxon>
        <taxon>Amblyomma</taxon>
    </lineage>
</organism>
<dbReference type="FunFam" id="3.30.70.270:FF:000020">
    <property type="entry name" value="Transposon Tf2-6 polyprotein-like Protein"/>
    <property type="match status" value="1"/>
</dbReference>
<dbReference type="Pfam" id="PF00078">
    <property type="entry name" value="RVT_1"/>
    <property type="match status" value="1"/>
</dbReference>
<evidence type="ECO:0000259" key="12">
    <source>
        <dbReference type="PROSITE" id="PS50994"/>
    </source>
</evidence>
<keyword evidence="8" id="KW-0862">Zinc</keyword>
<keyword evidence="4" id="KW-0540">Nuclease</keyword>
<feature type="domain" description="Integrase catalytic" evidence="12">
    <location>
        <begin position="664"/>
        <end position="821"/>
    </location>
</feature>